<organism evidence="2 4">
    <name type="scientific">Toxocara canis</name>
    <name type="common">Canine roundworm</name>
    <dbReference type="NCBI Taxonomy" id="6265"/>
    <lineage>
        <taxon>Eukaryota</taxon>
        <taxon>Metazoa</taxon>
        <taxon>Ecdysozoa</taxon>
        <taxon>Nematoda</taxon>
        <taxon>Chromadorea</taxon>
        <taxon>Rhabditida</taxon>
        <taxon>Spirurina</taxon>
        <taxon>Ascaridomorpha</taxon>
        <taxon>Ascaridoidea</taxon>
        <taxon>Toxocaridae</taxon>
        <taxon>Toxocara</taxon>
    </lineage>
</organism>
<gene>
    <name evidence="2" type="ORF">Tcan_08389</name>
    <name evidence="3" type="ORF">TCNE_LOCUS13372</name>
</gene>
<keyword evidence="4" id="KW-1185">Reference proteome</keyword>
<evidence type="ECO:0000313" key="4">
    <source>
        <dbReference type="Proteomes" id="UP000031036"/>
    </source>
</evidence>
<dbReference type="Proteomes" id="UP000031036">
    <property type="component" value="Unassembled WGS sequence"/>
</dbReference>
<feature type="chain" id="PRO_5008827502" evidence="1">
    <location>
        <begin position="19"/>
        <end position="139"/>
    </location>
</feature>
<proteinExistence type="predicted"/>
<evidence type="ECO:0000313" key="2">
    <source>
        <dbReference type="EMBL" id="KHN84424.1"/>
    </source>
</evidence>
<keyword evidence="1" id="KW-0732">Signal</keyword>
<dbReference type="EMBL" id="JPKZ01000986">
    <property type="protein sequence ID" value="KHN84424.1"/>
    <property type="molecule type" value="Genomic_DNA"/>
</dbReference>
<sequence length="139" mass="15702">MTIAQILVASVVFSPVISFLEPPPPKVETSEDNAAIWTPLPRFAVFNNSPYLRFISKGKTNYPVIASDHLNGNVENVDNTRIAYAKPKELDEESIWKMIDDNRRLNINRRSLYGIGGVNEKRNTLQRLAMNGARGFGRR</sequence>
<reference evidence="3" key="2">
    <citation type="submission" date="2018-11" db="EMBL/GenBank/DDBJ databases">
        <authorList>
            <consortium name="Pathogen Informatics"/>
        </authorList>
    </citation>
    <scope>NUCLEOTIDE SEQUENCE [LARGE SCALE GENOMIC DNA]</scope>
</reference>
<dbReference type="AlphaFoldDB" id="A0A0B2VSX5"/>
<protein>
    <submittedName>
        <fullName evidence="2">Uncharacterized protein</fullName>
    </submittedName>
</protein>
<evidence type="ECO:0000256" key="1">
    <source>
        <dbReference type="SAM" id="SignalP"/>
    </source>
</evidence>
<evidence type="ECO:0000313" key="3">
    <source>
        <dbReference type="EMBL" id="VDM44693.1"/>
    </source>
</evidence>
<accession>A0A0B2VSX5</accession>
<name>A0A0B2VSX5_TOXCA</name>
<dbReference type="EMBL" id="UYWY01021693">
    <property type="protein sequence ID" value="VDM44693.1"/>
    <property type="molecule type" value="Genomic_DNA"/>
</dbReference>
<feature type="signal peptide" evidence="1">
    <location>
        <begin position="1"/>
        <end position="18"/>
    </location>
</feature>
<reference evidence="2 4" key="1">
    <citation type="submission" date="2014-11" db="EMBL/GenBank/DDBJ databases">
        <title>Genetic blueprint of the zoonotic pathogen Toxocara canis.</title>
        <authorList>
            <person name="Zhu X.-Q."/>
            <person name="Korhonen P.K."/>
            <person name="Cai H."/>
            <person name="Young N.D."/>
            <person name="Nejsum P."/>
            <person name="von Samson-Himmelstjerna G."/>
            <person name="Boag P.R."/>
            <person name="Tan P."/>
            <person name="Li Q."/>
            <person name="Min J."/>
            <person name="Yang Y."/>
            <person name="Wang X."/>
            <person name="Fang X."/>
            <person name="Hall R.S."/>
            <person name="Hofmann A."/>
            <person name="Sternberg P.W."/>
            <person name="Jex A.R."/>
            <person name="Gasser R.B."/>
        </authorList>
    </citation>
    <scope>NUCLEOTIDE SEQUENCE [LARGE SCALE GENOMIC DNA]</scope>
    <source>
        <strain evidence="2">PN_DK_2014</strain>
    </source>
</reference>